<name>A0AAV6N279_9ROSI</name>
<feature type="domain" description="Srp40 C-terminal" evidence="6">
    <location>
        <begin position="352"/>
        <end position="423"/>
    </location>
</feature>
<dbReference type="Proteomes" id="UP000685013">
    <property type="component" value="Chromosome 10"/>
</dbReference>
<dbReference type="Pfam" id="PF00327">
    <property type="entry name" value="Ribosomal_L30"/>
    <property type="match status" value="1"/>
</dbReference>
<feature type="compositionally biased region" description="Basic residues" evidence="4">
    <location>
        <begin position="183"/>
        <end position="192"/>
    </location>
</feature>
<accession>A0AAV6N279</accession>
<dbReference type="InterPro" id="IPR005998">
    <property type="entry name" value="Ribosomal_uL30_euk"/>
</dbReference>
<dbReference type="EMBL" id="JAGKQH010000010">
    <property type="protein sequence ID" value="KAG6589682.1"/>
    <property type="molecule type" value="Genomic_DNA"/>
</dbReference>
<dbReference type="PANTHER" id="PTHR11524:SF16">
    <property type="entry name" value="LARGE RIBOSOMAL SUBUNIT PROTEIN UL30"/>
    <property type="match status" value="1"/>
</dbReference>
<evidence type="ECO:0000259" key="6">
    <source>
        <dbReference type="Pfam" id="PF05022"/>
    </source>
</evidence>
<sequence length="694" mass="78533">MSRTLTNSVTPSLLAFKPRQVLLSHHAMKQRNDAQTPKSADEAASLHPDQRTLLLHAVAFFLEHNGFSKTLKKFRSEAQIEKDSSKELLLSLEEMCHKHFKKCQAVTPQNKPDEEMVTEVTDDRVPEEQEEPAKKSKDKKKIKKNAVADKEKSEPAHVESLKNSNGTEPSEGTTVHEEAGKKSKDKKKKKNKEKIETVATISDDATVSRDSQAVDSNGLNGNVATLDEKVVKSKSKKKKDGRHLSDTNSNQLNDGTKMLDEAEHNDNSKKRKRLASEDNDSHAVDEKETEDVKRRKLEGSKGCNDGVLSTKVDVNELSQETDVEKTAEKTSSKKPWKKSSNGSTEPKTINAFQRVKVDAVTFADEKLADNSYWAKGGAETGYGAKAQEVLGQVKGRGFRHEKTKKKRGSYRGGVIDLQSHSVKPTLLDQPFSRKDLRSRNFDHLSKKEMSAEGVKPNPVVPESVLKKRKRNEEWALAEKKDLVAAKKKNAENRKLIFNRAKLYAKEYDEQQKELVRLKREARLKGGFYVDPEAKLLFIIRIRGINAIDPKTKKILQLLRLRQIFNGVFLKVNKATLNMLHRVEPYVTYGYPNLKSVKELIYKRGFGKLNKRRTALTDNSIIEQALGKFGIICTEDLIHEILTVGPHFKEANNFLWPFKLKAPLGGLKKKRNHYVEGGDAGNRENYINELIRRMN</sequence>
<feature type="compositionally biased region" description="Basic and acidic residues" evidence="4">
    <location>
        <begin position="146"/>
        <end position="160"/>
    </location>
</feature>
<dbReference type="PROSITE" id="PS50896">
    <property type="entry name" value="LISH"/>
    <property type="match status" value="1"/>
</dbReference>
<evidence type="ECO:0000256" key="2">
    <source>
        <dbReference type="ARBA" id="ARBA00022980"/>
    </source>
</evidence>
<dbReference type="AlphaFoldDB" id="A0AAV6N279"/>
<feature type="compositionally biased region" description="Basic and acidic residues" evidence="4">
    <location>
        <begin position="322"/>
        <end position="331"/>
    </location>
</feature>
<dbReference type="InterPro" id="IPR006594">
    <property type="entry name" value="LisH"/>
</dbReference>
<feature type="non-terminal residue" evidence="8">
    <location>
        <position position="1"/>
    </location>
</feature>
<dbReference type="FunFam" id="3.30.1390.20:FF:000003">
    <property type="entry name" value="60S ribosomal protein L7"/>
    <property type="match status" value="1"/>
</dbReference>
<dbReference type="GO" id="GO:0022625">
    <property type="term" value="C:cytosolic large ribosomal subunit"/>
    <property type="evidence" value="ECO:0007669"/>
    <property type="project" value="TreeGrafter"/>
</dbReference>
<proteinExistence type="inferred from homology"/>
<keyword evidence="9" id="KW-1185">Reference proteome</keyword>
<keyword evidence="3" id="KW-0687">Ribonucleoprotein</keyword>
<dbReference type="InterPro" id="IPR035808">
    <property type="entry name" value="Ribosomal_uL30_euk_arc"/>
</dbReference>
<dbReference type="Pfam" id="PF08079">
    <property type="entry name" value="Ribosomal_L30_N"/>
    <property type="match status" value="1"/>
</dbReference>
<evidence type="ECO:0000313" key="9">
    <source>
        <dbReference type="Proteomes" id="UP000685013"/>
    </source>
</evidence>
<dbReference type="FunFam" id="3.30.1390.20:FF:000002">
    <property type="entry name" value="60S ribosomal protein L7"/>
    <property type="match status" value="1"/>
</dbReference>
<dbReference type="InterPro" id="IPR039699">
    <property type="entry name" value="Ribosomal_uL30"/>
</dbReference>
<feature type="compositionally biased region" description="Basic and acidic residues" evidence="4">
    <location>
        <begin position="257"/>
        <end position="299"/>
    </location>
</feature>
<dbReference type="GO" id="GO:0000463">
    <property type="term" value="P:maturation of LSU-rRNA from tricistronic rRNA transcript (SSU-rRNA, 5.8S rRNA, LSU-rRNA)"/>
    <property type="evidence" value="ECO:0007669"/>
    <property type="project" value="TreeGrafter"/>
</dbReference>
<feature type="region of interest" description="Disordered" evidence="4">
    <location>
        <begin position="104"/>
        <end position="346"/>
    </location>
</feature>
<gene>
    <name evidence="8" type="primary">RPL7D</name>
    <name evidence="8" type="ORF">SDJN03_15105</name>
</gene>
<feature type="compositionally biased region" description="Basic and acidic residues" evidence="4">
    <location>
        <begin position="121"/>
        <end position="135"/>
    </location>
</feature>
<dbReference type="GO" id="GO:0005730">
    <property type="term" value="C:nucleolus"/>
    <property type="evidence" value="ECO:0007669"/>
    <property type="project" value="UniProtKB-ARBA"/>
</dbReference>
<dbReference type="GO" id="GO:0003735">
    <property type="term" value="F:structural constituent of ribosome"/>
    <property type="evidence" value="ECO:0007669"/>
    <property type="project" value="TreeGrafter"/>
</dbReference>
<feature type="compositionally biased region" description="Polar residues" evidence="4">
    <location>
        <begin position="199"/>
        <end position="223"/>
    </location>
</feature>
<comment type="similarity">
    <text evidence="1">Belongs to the universal ribosomal protein uL30 family.</text>
</comment>
<reference evidence="8 9" key="1">
    <citation type="journal article" date="2021" name="Hortic Res">
        <title>The domestication of Cucurbita argyrosperma as revealed by the genome of its wild relative.</title>
        <authorList>
            <person name="Barrera-Redondo J."/>
            <person name="Sanchez-de la Vega G."/>
            <person name="Aguirre-Liguori J.A."/>
            <person name="Castellanos-Morales G."/>
            <person name="Gutierrez-Guerrero Y.T."/>
            <person name="Aguirre-Dugua X."/>
            <person name="Aguirre-Planter E."/>
            <person name="Tenaillon M.I."/>
            <person name="Lira-Saade R."/>
            <person name="Eguiarte L.E."/>
        </authorList>
    </citation>
    <scope>NUCLEOTIDE SEQUENCE [LARGE SCALE GENOMIC DNA]</scope>
    <source>
        <strain evidence="8">JBR-2021</strain>
    </source>
</reference>
<evidence type="ECO:0000256" key="4">
    <source>
        <dbReference type="SAM" id="MobiDB-lite"/>
    </source>
</evidence>
<keyword evidence="2 8" id="KW-0689">Ribosomal protein</keyword>
<dbReference type="SMART" id="SM00667">
    <property type="entry name" value="LisH"/>
    <property type="match status" value="1"/>
</dbReference>
<comment type="caution">
    <text evidence="8">The sequence shown here is derived from an EMBL/GenBank/DDBJ whole genome shotgun (WGS) entry which is preliminary data.</text>
</comment>
<dbReference type="InterPro" id="IPR012988">
    <property type="entry name" value="Ribosomal_uL30_N_euk"/>
</dbReference>
<dbReference type="Pfam" id="PF05022">
    <property type="entry name" value="SRP40_C"/>
    <property type="match status" value="1"/>
</dbReference>
<protein>
    <submittedName>
        <fullName evidence="8">60S ribosomal protein L7-4</fullName>
    </submittedName>
</protein>
<evidence type="ECO:0000259" key="7">
    <source>
        <dbReference type="Pfam" id="PF08079"/>
    </source>
</evidence>
<feature type="compositionally biased region" description="Polar residues" evidence="4">
    <location>
        <begin position="161"/>
        <end position="173"/>
    </location>
</feature>
<dbReference type="PANTHER" id="PTHR11524">
    <property type="entry name" value="60S RIBOSOMAL PROTEIN L7"/>
    <property type="match status" value="1"/>
</dbReference>
<dbReference type="InterPro" id="IPR018038">
    <property type="entry name" value="Ribosomal_uL30_CS"/>
</dbReference>
<feature type="domain" description="Large ribosomal subunit protein uL30-like ferredoxin-like fold" evidence="5">
    <location>
        <begin position="536"/>
        <end position="586"/>
    </location>
</feature>
<evidence type="ECO:0000256" key="3">
    <source>
        <dbReference type="ARBA" id="ARBA00023274"/>
    </source>
</evidence>
<dbReference type="PROSITE" id="PS00634">
    <property type="entry name" value="RIBOSOMAL_L30"/>
    <property type="match status" value="1"/>
</dbReference>
<evidence type="ECO:0000313" key="8">
    <source>
        <dbReference type="EMBL" id="KAG6589682.1"/>
    </source>
</evidence>
<feature type="domain" description="Large ribosomal subunit protein uL30 N-terminal eukaryotes" evidence="7">
    <location>
        <begin position="460"/>
        <end position="531"/>
    </location>
</feature>
<dbReference type="GO" id="GO:0003723">
    <property type="term" value="F:RNA binding"/>
    <property type="evidence" value="ECO:0007669"/>
    <property type="project" value="InterPro"/>
</dbReference>
<dbReference type="InterPro" id="IPR007718">
    <property type="entry name" value="Srp40_C"/>
</dbReference>
<organism evidence="8 9">
    <name type="scientific">Cucurbita argyrosperma subsp. sororia</name>
    <dbReference type="NCBI Taxonomy" id="37648"/>
    <lineage>
        <taxon>Eukaryota</taxon>
        <taxon>Viridiplantae</taxon>
        <taxon>Streptophyta</taxon>
        <taxon>Embryophyta</taxon>
        <taxon>Tracheophyta</taxon>
        <taxon>Spermatophyta</taxon>
        <taxon>Magnoliopsida</taxon>
        <taxon>eudicotyledons</taxon>
        <taxon>Gunneridae</taxon>
        <taxon>Pentapetalae</taxon>
        <taxon>rosids</taxon>
        <taxon>fabids</taxon>
        <taxon>Cucurbitales</taxon>
        <taxon>Cucurbitaceae</taxon>
        <taxon>Cucurbiteae</taxon>
        <taxon>Cucurbita</taxon>
    </lineage>
</organism>
<feature type="compositionally biased region" description="Basic residues" evidence="4">
    <location>
        <begin position="232"/>
        <end position="241"/>
    </location>
</feature>
<dbReference type="InterPro" id="IPR016082">
    <property type="entry name" value="Ribosomal_uL30_ferredoxin-like"/>
</dbReference>
<dbReference type="NCBIfam" id="TIGR01310">
    <property type="entry name" value="uL30_euk"/>
    <property type="match status" value="1"/>
</dbReference>
<evidence type="ECO:0000256" key="1">
    <source>
        <dbReference type="ARBA" id="ARBA00007594"/>
    </source>
</evidence>
<evidence type="ECO:0000259" key="5">
    <source>
        <dbReference type="Pfam" id="PF00327"/>
    </source>
</evidence>
<dbReference type="CDD" id="cd01657">
    <property type="entry name" value="Ribosomal_L7_archeal_euk"/>
    <property type="match status" value="1"/>
</dbReference>